<dbReference type="PANTHER" id="PTHR30383">
    <property type="entry name" value="THIOESTERASE 1/PROTEASE 1/LYSOPHOSPHOLIPASE L1"/>
    <property type="match status" value="1"/>
</dbReference>
<evidence type="ECO:0000313" key="3">
    <source>
        <dbReference type="EMBL" id="MRX74697.1"/>
    </source>
</evidence>
<proteinExistence type="predicted"/>
<dbReference type="InterPro" id="IPR051532">
    <property type="entry name" value="Ester_Hydrolysis_Enzymes"/>
</dbReference>
<dbReference type="Gene3D" id="3.40.50.1110">
    <property type="entry name" value="SGNH hydrolase"/>
    <property type="match status" value="1"/>
</dbReference>
<evidence type="ECO:0000259" key="2">
    <source>
        <dbReference type="Pfam" id="PF13472"/>
    </source>
</evidence>
<dbReference type="OrthoDB" id="9790057at2"/>
<dbReference type="GO" id="GO:0004622">
    <property type="term" value="F:phosphatidylcholine lysophospholipase activity"/>
    <property type="evidence" value="ECO:0007669"/>
    <property type="project" value="TreeGrafter"/>
</dbReference>
<feature type="domain" description="SGNH hydrolase-type esterase" evidence="2">
    <location>
        <begin position="53"/>
        <end position="212"/>
    </location>
</feature>
<name>A0A7K0FSV7_9SPHI</name>
<dbReference type="SUPFAM" id="SSF52266">
    <property type="entry name" value="SGNH hydrolase"/>
    <property type="match status" value="1"/>
</dbReference>
<dbReference type="PANTHER" id="PTHR30383:SF5">
    <property type="entry name" value="SGNH HYDROLASE-TYPE ESTERASE DOMAIN-CONTAINING PROTEIN"/>
    <property type="match status" value="1"/>
</dbReference>
<dbReference type="InterPro" id="IPR036514">
    <property type="entry name" value="SGNH_hydro_sf"/>
</dbReference>
<dbReference type="RefSeq" id="WP_154278872.1">
    <property type="nucleotide sequence ID" value="NZ_JBHUJQ010000001.1"/>
</dbReference>
<evidence type="ECO:0000313" key="4">
    <source>
        <dbReference type="Proteomes" id="UP000487757"/>
    </source>
</evidence>
<reference evidence="3 4" key="1">
    <citation type="submission" date="2019-11" db="EMBL/GenBank/DDBJ databases">
        <title>Pedobacter petrophilus genome.</title>
        <authorList>
            <person name="Feldbauer M.J."/>
            <person name="Newman J.D."/>
        </authorList>
    </citation>
    <scope>NUCLEOTIDE SEQUENCE [LARGE SCALE GENOMIC DNA]</scope>
    <source>
        <strain evidence="3 4">LMG 29686</strain>
    </source>
</reference>
<comment type="caution">
    <text evidence="3">The sequence shown here is derived from an EMBL/GenBank/DDBJ whole genome shotgun (WGS) entry which is preliminary data.</text>
</comment>
<dbReference type="AlphaFoldDB" id="A0A7K0FSV7"/>
<sequence>MINRIKLTVIFILGFIKVVSAQKPADSAFLTPHYKKQIESFRKIPVSENQVIFIGNSITEVGEWKKLIPDKNILNLGISGDVTLGVINRLHEEILSKPKAIFVMIGINDLKIGVPISEITARQKAIINIITTESPKTKIFMQSTLPVNEKMLAEIYKRLNNHDISKMNSALQKLCKKLQVSYIDLWPVMINKEGQLQQKLSTDGLHLKPNAYLKWVKYLNDQNYL</sequence>
<gene>
    <name evidence="3" type="ORF">GJU39_01235</name>
</gene>
<protein>
    <submittedName>
        <fullName evidence="3">GDSL family lipase</fullName>
    </submittedName>
</protein>
<accession>A0A7K0FSV7</accession>
<feature type="chain" id="PRO_5029623398" evidence="1">
    <location>
        <begin position="22"/>
        <end position="225"/>
    </location>
</feature>
<dbReference type="InterPro" id="IPR013830">
    <property type="entry name" value="SGNH_hydro"/>
</dbReference>
<organism evidence="3 4">
    <name type="scientific">Pedobacter petrophilus</name>
    <dbReference type="NCBI Taxonomy" id="1908241"/>
    <lineage>
        <taxon>Bacteria</taxon>
        <taxon>Pseudomonadati</taxon>
        <taxon>Bacteroidota</taxon>
        <taxon>Sphingobacteriia</taxon>
        <taxon>Sphingobacteriales</taxon>
        <taxon>Sphingobacteriaceae</taxon>
        <taxon>Pedobacter</taxon>
    </lineage>
</organism>
<keyword evidence="4" id="KW-1185">Reference proteome</keyword>
<dbReference type="EMBL" id="WKKH01000002">
    <property type="protein sequence ID" value="MRX74697.1"/>
    <property type="molecule type" value="Genomic_DNA"/>
</dbReference>
<feature type="signal peptide" evidence="1">
    <location>
        <begin position="1"/>
        <end position="21"/>
    </location>
</feature>
<dbReference type="Proteomes" id="UP000487757">
    <property type="component" value="Unassembled WGS sequence"/>
</dbReference>
<dbReference type="Pfam" id="PF13472">
    <property type="entry name" value="Lipase_GDSL_2"/>
    <property type="match status" value="1"/>
</dbReference>
<keyword evidence="1" id="KW-0732">Signal</keyword>
<evidence type="ECO:0000256" key="1">
    <source>
        <dbReference type="SAM" id="SignalP"/>
    </source>
</evidence>